<evidence type="ECO:0000313" key="11">
    <source>
        <dbReference type="Proteomes" id="UP000019384"/>
    </source>
</evidence>
<dbReference type="Pfam" id="PF02811">
    <property type="entry name" value="PHP"/>
    <property type="match status" value="1"/>
</dbReference>
<evidence type="ECO:0000259" key="9">
    <source>
        <dbReference type="Pfam" id="PF02811"/>
    </source>
</evidence>
<keyword evidence="6 8" id="KW-0368">Histidine biosynthesis</keyword>
<dbReference type="AlphaFoldDB" id="W6MI75"/>
<evidence type="ECO:0000256" key="6">
    <source>
        <dbReference type="ARBA" id="ARBA00023102"/>
    </source>
</evidence>
<gene>
    <name evidence="10" type="ORF">KUCA_T00001548001</name>
</gene>
<accession>W6MI75</accession>
<dbReference type="NCBIfam" id="TIGR01856">
    <property type="entry name" value="hisJ_fam"/>
    <property type="match status" value="1"/>
</dbReference>
<comment type="pathway">
    <text evidence="1 8">Amino-acid biosynthesis; L-histidine biosynthesis; L-histidine from 5-phospho-alpha-D-ribose 1-diphosphate: step 8/9.</text>
</comment>
<dbReference type="GO" id="GO:0000105">
    <property type="term" value="P:L-histidine biosynthetic process"/>
    <property type="evidence" value="ECO:0007669"/>
    <property type="project" value="UniProtKB-UniRule"/>
</dbReference>
<dbReference type="CDD" id="cd12110">
    <property type="entry name" value="PHP_HisPPase_Hisj_like"/>
    <property type="match status" value="1"/>
</dbReference>
<evidence type="ECO:0000256" key="7">
    <source>
        <dbReference type="ARBA" id="ARBA00049158"/>
    </source>
</evidence>
<dbReference type="InterPro" id="IPR010140">
    <property type="entry name" value="Histidinol_P_phosphatase_HisJ"/>
</dbReference>
<keyword evidence="11" id="KW-1185">Reference proteome</keyword>
<dbReference type="UniPathway" id="UPA00031">
    <property type="reaction ID" value="UER00013"/>
</dbReference>
<evidence type="ECO:0000256" key="1">
    <source>
        <dbReference type="ARBA" id="ARBA00004970"/>
    </source>
</evidence>
<keyword evidence="5 8" id="KW-0378">Hydrolase</keyword>
<organism evidence="10 11">
    <name type="scientific">Kuraishia capsulata CBS 1993</name>
    <dbReference type="NCBI Taxonomy" id="1382522"/>
    <lineage>
        <taxon>Eukaryota</taxon>
        <taxon>Fungi</taxon>
        <taxon>Dikarya</taxon>
        <taxon>Ascomycota</taxon>
        <taxon>Saccharomycotina</taxon>
        <taxon>Pichiomycetes</taxon>
        <taxon>Pichiales</taxon>
        <taxon>Pichiaceae</taxon>
        <taxon>Kuraishia</taxon>
    </lineage>
</organism>
<dbReference type="InterPro" id="IPR016195">
    <property type="entry name" value="Pol/histidinol_Pase-like"/>
</dbReference>
<reference evidence="10" key="2">
    <citation type="submission" date="2014-02" db="EMBL/GenBank/DDBJ databases">
        <title>Complete DNA sequence of /Kuraishia capsulata/ illustrates novel genomic features among budding yeasts (/Saccharomycotina/).</title>
        <authorList>
            <person name="Morales L."/>
            <person name="Noel B."/>
            <person name="Porcel B."/>
            <person name="Marcet-Houben M."/>
            <person name="Hullo M-F."/>
            <person name="Sacerdot C."/>
            <person name="Tekaia F."/>
            <person name="Leh-Louis V."/>
            <person name="Despons L."/>
            <person name="Khanna V."/>
            <person name="Aury J-M."/>
            <person name="Barbe V."/>
            <person name="Couloux A."/>
            <person name="Labadie K."/>
            <person name="Pelletier E."/>
            <person name="Souciet J-L."/>
            <person name="Boekhout T."/>
            <person name="Gabaldon T."/>
            <person name="Wincker P."/>
            <person name="Dujon B."/>
        </authorList>
    </citation>
    <scope>NUCLEOTIDE SEQUENCE</scope>
    <source>
        <strain evidence="10">CBS 1993</strain>
    </source>
</reference>
<dbReference type="EMBL" id="HG793126">
    <property type="protein sequence ID" value="CDK25578.1"/>
    <property type="molecule type" value="Genomic_DNA"/>
</dbReference>
<comment type="similarity">
    <text evidence="2 8">Belongs to the PHP hydrolase family. HisK subfamily.</text>
</comment>
<evidence type="ECO:0000313" key="10">
    <source>
        <dbReference type="EMBL" id="CDK25578.1"/>
    </source>
</evidence>
<keyword evidence="4 8" id="KW-0028">Amino-acid biosynthesis</keyword>
<name>W6MI75_9ASCO</name>
<dbReference type="EC" id="3.1.3.15" evidence="3 8"/>
<proteinExistence type="inferred from homology"/>
<dbReference type="GO" id="GO:0004401">
    <property type="term" value="F:histidinol-phosphatase activity"/>
    <property type="evidence" value="ECO:0007669"/>
    <property type="project" value="UniProtKB-UniRule"/>
</dbReference>
<dbReference type="RefSeq" id="XP_022457590.1">
    <property type="nucleotide sequence ID" value="XM_022603739.1"/>
</dbReference>
<dbReference type="InterPro" id="IPR004013">
    <property type="entry name" value="PHP_dom"/>
</dbReference>
<protein>
    <recommendedName>
        <fullName evidence="3 8">Histidinol-phosphatase</fullName>
        <shortName evidence="8">HolPase</shortName>
        <ecNumber evidence="3 8">3.1.3.15</ecNumber>
    </recommendedName>
</protein>
<reference evidence="10" key="1">
    <citation type="submission" date="2013-12" db="EMBL/GenBank/DDBJ databases">
        <authorList>
            <person name="Genoscope - CEA"/>
        </authorList>
    </citation>
    <scope>NUCLEOTIDE SEQUENCE</scope>
    <source>
        <strain evidence="10">CBS 1993</strain>
    </source>
</reference>
<comment type="catalytic activity">
    <reaction evidence="7 8">
        <text>L-histidinol phosphate + H2O = L-histidinol + phosphate</text>
        <dbReference type="Rhea" id="RHEA:14465"/>
        <dbReference type="ChEBI" id="CHEBI:15377"/>
        <dbReference type="ChEBI" id="CHEBI:43474"/>
        <dbReference type="ChEBI" id="CHEBI:57699"/>
        <dbReference type="ChEBI" id="CHEBI:57980"/>
        <dbReference type="EC" id="3.1.3.15"/>
    </reaction>
</comment>
<evidence type="ECO:0000256" key="5">
    <source>
        <dbReference type="ARBA" id="ARBA00022801"/>
    </source>
</evidence>
<evidence type="ECO:0000256" key="3">
    <source>
        <dbReference type="ARBA" id="ARBA00013085"/>
    </source>
</evidence>
<dbReference type="PANTHER" id="PTHR21039">
    <property type="entry name" value="HISTIDINOL PHOSPHATASE-RELATED"/>
    <property type="match status" value="1"/>
</dbReference>
<feature type="domain" description="PHP" evidence="9">
    <location>
        <begin position="4"/>
        <end position="231"/>
    </location>
</feature>
<evidence type="ECO:0000256" key="8">
    <source>
        <dbReference type="RuleBase" id="RU366003"/>
    </source>
</evidence>
<dbReference type="HOGENOM" id="CLU_054611_0_0_1"/>
<dbReference type="STRING" id="1382522.W6MI75"/>
<dbReference type="PANTHER" id="PTHR21039:SF0">
    <property type="entry name" value="HISTIDINOL-PHOSPHATASE"/>
    <property type="match status" value="1"/>
</dbReference>
<dbReference type="GeneID" id="34518978"/>
<dbReference type="GO" id="GO:0005737">
    <property type="term" value="C:cytoplasm"/>
    <property type="evidence" value="ECO:0007669"/>
    <property type="project" value="TreeGrafter"/>
</dbReference>
<evidence type="ECO:0000256" key="4">
    <source>
        <dbReference type="ARBA" id="ARBA00022605"/>
    </source>
</evidence>
<dbReference type="Proteomes" id="UP000019384">
    <property type="component" value="Unassembled WGS sequence"/>
</dbReference>
<evidence type="ECO:0000256" key="2">
    <source>
        <dbReference type="ARBA" id="ARBA00009152"/>
    </source>
</evidence>
<dbReference type="OrthoDB" id="5957391at2759"/>
<dbReference type="Gene3D" id="3.20.20.140">
    <property type="entry name" value="Metal-dependent hydrolases"/>
    <property type="match status" value="1"/>
</dbReference>
<dbReference type="SUPFAM" id="SSF89550">
    <property type="entry name" value="PHP domain-like"/>
    <property type="match status" value="1"/>
</dbReference>
<sequence>MHSHHSHSGQYISHGDGLLEDVVEQAVEIGFQTYCLTEHMPRYKETLLYPEETEKGLSCRDLMEDFKTYYGHARKIQEAINSDSATPTTILVGFESEGGIGDEHLEAAIRIKESLEFEFVVGSVHHVNSIPIDLDRESWILAKQSCGAGTMREFFLRYFQVQQRMLKILKPEVVAHFDLIRLLLTDDDVDEDGRKYADYDWALDWPDVWKVVEENIEIVVQNNSLIELNSAAIRKGWDSPYPKLDVAKLMISKNAKFCLSDDAHSVKQVGLNYAKVLQYAEKSLLLKQIHYLDFDSDGKVVIKEVDMDAIKEDPFWTRCGST</sequence>